<dbReference type="AlphaFoldDB" id="A0A0E9Q5Z4"/>
<protein>
    <submittedName>
        <fullName evidence="1">Uncharacterized protein</fullName>
    </submittedName>
</protein>
<proteinExistence type="predicted"/>
<dbReference type="EMBL" id="GBXM01097039">
    <property type="protein sequence ID" value="JAH11538.1"/>
    <property type="molecule type" value="Transcribed_RNA"/>
</dbReference>
<evidence type="ECO:0000313" key="1">
    <source>
        <dbReference type="EMBL" id="JAH11538.1"/>
    </source>
</evidence>
<accession>A0A0E9Q5Z4</accession>
<reference evidence="1" key="1">
    <citation type="submission" date="2014-11" db="EMBL/GenBank/DDBJ databases">
        <authorList>
            <person name="Amaro Gonzalez C."/>
        </authorList>
    </citation>
    <scope>NUCLEOTIDE SEQUENCE</scope>
</reference>
<organism evidence="1">
    <name type="scientific">Anguilla anguilla</name>
    <name type="common">European freshwater eel</name>
    <name type="synonym">Muraena anguilla</name>
    <dbReference type="NCBI Taxonomy" id="7936"/>
    <lineage>
        <taxon>Eukaryota</taxon>
        <taxon>Metazoa</taxon>
        <taxon>Chordata</taxon>
        <taxon>Craniata</taxon>
        <taxon>Vertebrata</taxon>
        <taxon>Euteleostomi</taxon>
        <taxon>Actinopterygii</taxon>
        <taxon>Neopterygii</taxon>
        <taxon>Teleostei</taxon>
        <taxon>Anguilliformes</taxon>
        <taxon>Anguillidae</taxon>
        <taxon>Anguilla</taxon>
    </lineage>
</organism>
<reference evidence="1" key="2">
    <citation type="journal article" date="2015" name="Fish Shellfish Immunol.">
        <title>Early steps in the European eel (Anguilla anguilla)-Vibrio vulnificus interaction in the gills: Role of the RtxA13 toxin.</title>
        <authorList>
            <person name="Callol A."/>
            <person name="Pajuelo D."/>
            <person name="Ebbesson L."/>
            <person name="Teles M."/>
            <person name="MacKenzie S."/>
            <person name="Amaro C."/>
        </authorList>
    </citation>
    <scope>NUCLEOTIDE SEQUENCE</scope>
</reference>
<sequence>MQRLPKHLLCSRVLRVSLYKCLNH</sequence>
<name>A0A0E9Q5Z4_ANGAN</name>